<evidence type="ECO:0000256" key="1">
    <source>
        <dbReference type="ARBA" id="ARBA00010646"/>
    </source>
</evidence>
<feature type="domain" description="LysM" evidence="5">
    <location>
        <begin position="264"/>
        <end position="312"/>
    </location>
</feature>
<dbReference type="Proteomes" id="UP000051565">
    <property type="component" value="Unassembled WGS sequence"/>
</dbReference>
<reference evidence="6 7" key="1">
    <citation type="journal article" date="2015" name="Genome Announc.">
        <title>Expanding the biotechnology potential of lactobacilli through comparative genomics of 213 strains and associated genera.</title>
        <authorList>
            <person name="Sun Z."/>
            <person name="Harris H.M."/>
            <person name="McCann A."/>
            <person name="Guo C."/>
            <person name="Argimon S."/>
            <person name="Zhang W."/>
            <person name="Yang X."/>
            <person name="Jeffery I.B."/>
            <person name="Cooney J.C."/>
            <person name="Kagawa T.F."/>
            <person name="Liu W."/>
            <person name="Song Y."/>
            <person name="Salvetti E."/>
            <person name="Wrobel A."/>
            <person name="Rasinkangas P."/>
            <person name="Parkhill J."/>
            <person name="Rea M.C."/>
            <person name="O'Sullivan O."/>
            <person name="Ritari J."/>
            <person name="Douillard F.P."/>
            <person name="Paul Ross R."/>
            <person name="Yang R."/>
            <person name="Briner A.E."/>
            <person name="Felis G.E."/>
            <person name="de Vos W.M."/>
            <person name="Barrangou R."/>
            <person name="Klaenhammer T.R."/>
            <person name="Caufield P.W."/>
            <person name="Cui Y."/>
            <person name="Zhang H."/>
            <person name="O'Toole P.W."/>
        </authorList>
    </citation>
    <scope>NUCLEOTIDE SEQUENCE [LARGE SCALE GENOMIC DNA]</scope>
    <source>
        <strain evidence="6 7">DSM 20690</strain>
    </source>
</reference>
<feature type="compositionally biased region" description="Polar residues" evidence="4">
    <location>
        <begin position="230"/>
        <end position="239"/>
    </location>
</feature>
<dbReference type="PANTHER" id="PTHR33734">
    <property type="entry name" value="LYSM DOMAIN-CONTAINING GPI-ANCHORED PROTEIN 2"/>
    <property type="match status" value="1"/>
</dbReference>
<dbReference type="RefSeq" id="WP_054646913.1">
    <property type="nucleotide sequence ID" value="NZ_FUXS01000012.1"/>
</dbReference>
<dbReference type="InterPro" id="IPR017853">
    <property type="entry name" value="GH"/>
</dbReference>
<feature type="region of interest" description="Disordered" evidence="4">
    <location>
        <begin position="230"/>
        <end position="258"/>
    </location>
</feature>
<keyword evidence="2" id="KW-0378">Hydrolase</keyword>
<dbReference type="Gene3D" id="3.10.350.10">
    <property type="entry name" value="LysM domain"/>
    <property type="match status" value="2"/>
</dbReference>
<comment type="caution">
    <text evidence="6">The sequence shown here is derived from an EMBL/GenBank/DDBJ whole genome shotgun (WGS) entry which is preliminary data.</text>
</comment>
<dbReference type="InterPro" id="IPR036779">
    <property type="entry name" value="LysM_dom_sf"/>
</dbReference>
<dbReference type="InterPro" id="IPR018077">
    <property type="entry name" value="Glyco_hydro_fam25_subgr"/>
</dbReference>
<dbReference type="GO" id="GO:0016998">
    <property type="term" value="P:cell wall macromolecule catabolic process"/>
    <property type="evidence" value="ECO:0007669"/>
    <property type="project" value="InterPro"/>
</dbReference>
<organism evidence="6 7">
    <name type="scientific">Fructilactobacillus lindneri DSM 20690 = JCM 11027</name>
    <dbReference type="NCBI Taxonomy" id="1122148"/>
    <lineage>
        <taxon>Bacteria</taxon>
        <taxon>Bacillati</taxon>
        <taxon>Bacillota</taxon>
        <taxon>Bacilli</taxon>
        <taxon>Lactobacillales</taxon>
        <taxon>Lactobacillaceae</taxon>
        <taxon>Fructilactobacillus</taxon>
    </lineage>
</organism>
<dbReference type="EMBL" id="JQBT01000005">
    <property type="protein sequence ID" value="KRN80660.1"/>
    <property type="molecule type" value="Genomic_DNA"/>
</dbReference>
<dbReference type="AlphaFoldDB" id="A0A0R2K3E1"/>
<protein>
    <submittedName>
        <fullName evidence="6">Endolysin</fullName>
    </submittedName>
</protein>
<proteinExistence type="inferred from homology"/>
<dbReference type="PANTHER" id="PTHR33734:SF22">
    <property type="entry name" value="MEMBRANE-BOUND LYTIC MUREIN TRANSGLYCOSYLASE D"/>
    <property type="match status" value="1"/>
</dbReference>
<evidence type="ECO:0000256" key="3">
    <source>
        <dbReference type="ARBA" id="ARBA00023295"/>
    </source>
</evidence>
<dbReference type="SMART" id="SM00257">
    <property type="entry name" value="LysM"/>
    <property type="match status" value="2"/>
</dbReference>
<evidence type="ECO:0000259" key="5">
    <source>
        <dbReference type="PROSITE" id="PS51782"/>
    </source>
</evidence>
<feature type="domain" description="LysM" evidence="5">
    <location>
        <begin position="324"/>
        <end position="372"/>
    </location>
</feature>
<accession>A0A0R2K3E1</accession>
<evidence type="ECO:0000313" key="6">
    <source>
        <dbReference type="EMBL" id="KRN80660.1"/>
    </source>
</evidence>
<keyword evidence="3" id="KW-0326">Glycosidase</keyword>
<dbReference type="SUPFAM" id="SSF54106">
    <property type="entry name" value="LysM domain"/>
    <property type="match status" value="2"/>
</dbReference>
<evidence type="ECO:0000256" key="4">
    <source>
        <dbReference type="SAM" id="MobiDB-lite"/>
    </source>
</evidence>
<gene>
    <name evidence="6" type="ORF">IV52_GL001215</name>
</gene>
<dbReference type="PROSITE" id="PS51782">
    <property type="entry name" value="LYSM"/>
    <property type="match status" value="2"/>
</dbReference>
<dbReference type="SUPFAM" id="SSF51445">
    <property type="entry name" value="(Trans)glycosidases"/>
    <property type="match status" value="1"/>
</dbReference>
<dbReference type="InterPro" id="IPR018392">
    <property type="entry name" value="LysM"/>
</dbReference>
<dbReference type="GO" id="GO:0009253">
    <property type="term" value="P:peptidoglycan catabolic process"/>
    <property type="evidence" value="ECO:0007669"/>
    <property type="project" value="InterPro"/>
</dbReference>
<dbReference type="GO" id="GO:0003796">
    <property type="term" value="F:lysozyme activity"/>
    <property type="evidence" value="ECO:0007669"/>
    <property type="project" value="InterPro"/>
</dbReference>
<evidence type="ECO:0000256" key="2">
    <source>
        <dbReference type="ARBA" id="ARBA00022801"/>
    </source>
</evidence>
<dbReference type="Pfam" id="PF01476">
    <property type="entry name" value="LysM"/>
    <property type="match status" value="2"/>
</dbReference>
<dbReference type="OrthoDB" id="2327954at2"/>
<comment type="similarity">
    <text evidence="1">Belongs to the glycosyl hydrolase 25 family.</text>
</comment>
<dbReference type="Gene3D" id="3.20.20.80">
    <property type="entry name" value="Glycosidases"/>
    <property type="match status" value="1"/>
</dbReference>
<dbReference type="InterPro" id="IPR002053">
    <property type="entry name" value="Glyco_hydro_25"/>
</dbReference>
<dbReference type="CDD" id="cd00118">
    <property type="entry name" value="LysM"/>
    <property type="match status" value="2"/>
</dbReference>
<evidence type="ECO:0000313" key="7">
    <source>
        <dbReference type="Proteomes" id="UP000051565"/>
    </source>
</evidence>
<dbReference type="SMART" id="SM00641">
    <property type="entry name" value="Glyco_25"/>
    <property type="match status" value="1"/>
</dbReference>
<sequence>MDAKKALKDSFLPLAIVAGMVGVGLAINQPVHAAKGDLGTDVAKYQPQLTNNSGDDKFSFAQVGGSVHGWTYEQAPYSNQIYQGQAMNYHMHNYIWLETGANQTQTKAALDHFLSEIKTPYGSIVAIDYEAGATGDKEANTANVIYAMQLVKQAGFTPMLYSYKPYLQAHINVDEVLKEFPNSLWIAGYQRSGNQPDYNCFPSMNGVAMWQFNDSPRDLDVDLTGITDNGYTKNTNDNPANEPIAEPQPVKTDNKPVANKWNPITYTVQSGDTLTSISRKTGDKDWTIVLNNPNVFGGNLNHTIYPGQKLLVNNNHVSNKLKQYNYVIKSGDTLSGISSKLGDRMATIIANNTSVFKHGMNTRIYPGQVIHYYR</sequence>
<dbReference type="PATRIC" id="fig|1122148.6.peg.1244"/>
<keyword evidence="7" id="KW-1185">Reference proteome</keyword>
<dbReference type="Pfam" id="PF01183">
    <property type="entry name" value="Glyco_hydro_25"/>
    <property type="match status" value="1"/>
</dbReference>
<name>A0A0R2K3E1_9LACO</name>